<evidence type="ECO:0000313" key="8">
    <source>
        <dbReference type="Proteomes" id="UP000315215"/>
    </source>
</evidence>
<feature type="binding site" evidence="4">
    <location>
        <position position="251"/>
    </location>
    <ligand>
        <name>S-methyl-5'-thioadenosine</name>
        <dbReference type="ChEBI" id="CHEBI:17509"/>
    </ligand>
</feature>
<dbReference type="KEGG" id="aqt:FN924_12050"/>
<dbReference type="InterPro" id="IPR030373">
    <property type="entry name" value="PABS_CS"/>
</dbReference>
<feature type="transmembrane region" description="Helical" evidence="4">
    <location>
        <begin position="180"/>
        <end position="198"/>
    </location>
</feature>
<dbReference type="SUPFAM" id="SSF53335">
    <property type="entry name" value="S-adenosyl-L-methionine-dependent methyltransferases"/>
    <property type="match status" value="1"/>
</dbReference>
<keyword evidence="4" id="KW-1133">Transmembrane helix</keyword>
<evidence type="ECO:0000256" key="2">
    <source>
        <dbReference type="ARBA" id="ARBA00022679"/>
    </source>
</evidence>
<feature type="transmembrane region" description="Helical" evidence="4">
    <location>
        <begin position="113"/>
        <end position="134"/>
    </location>
</feature>
<accession>A0A516KHJ4</accession>
<comment type="catalytic activity">
    <reaction evidence="4">
        <text>S-adenosyl 3-(methylsulfanyl)propylamine + putrescine = S-methyl-5'-thioadenosine + spermidine + H(+)</text>
        <dbReference type="Rhea" id="RHEA:12721"/>
        <dbReference type="ChEBI" id="CHEBI:15378"/>
        <dbReference type="ChEBI" id="CHEBI:17509"/>
        <dbReference type="ChEBI" id="CHEBI:57443"/>
        <dbReference type="ChEBI" id="CHEBI:57834"/>
        <dbReference type="ChEBI" id="CHEBI:326268"/>
        <dbReference type="EC" id="2.5.1.16"/>
    </reaction>
</comment>
<dbReference type="GO" id="GO:0004766">
    <property type="term" value="F:spermidine synthase activity"/>
    <property type="evidence" value="ECO:0007669"/>
    <property type="project" value="UniProtKB-UniRule"/>
</dbReference>
<dbReference type="Pfam" id="PF01564">
    <property type="entry name" value="Spermine_synth"/>
    <property type="match status" value="1"/>
</dbReference>
<proteinExistence type="inferred from homology"/>
<dbReference type="InterPro" id="IPR030374">
    <property type="entry name" value="PABS"/>
</dbReference>
<keyword evidence="4" id="KW-0745">Spermidine biosynthesis</keyword>
<protein>
    <recommendedName>
        <fullName evidence="4">Polyamine aminopropyltransferase</fullName>
    </recommendedName>
    <alternativeName>
        <fullName evidence="4">Putrescine aminopropyltransferase</fullName>
        <shortName evidence="4">PAPT</shortName>
    </alternativeName>
    <alternativeName>
        <fullName evidence="4">Spermidine synthase</fullName>
        <shortName evidence="4">SPDS</shortName>
        <shortName evidence="4">SPDSY</shortName>
        <ecNumber evidence="4">2.5.1.16</ecNumber>
    </alternativeName>
</protein>
<dbReference type="Gene3D" id="3.40.50.150">
    <property type="entry name" value="Vaccinia Virus protein VP39"/>
    <property type="match status" value="1"/>
</dbReference>
<dbReference type="PANTHER" id="PTHR43317:SF1">
    <property type="entry name" value="THERMOSPERMINE SYNTHASE ACAULIS5"/>
    <property type="match status" value="1"/>
</dbReference>
<comment type="subcellular location">
    <subcellularLocation>
        <location evidence="4">Cell membrane</location>
        <topology evidence="4">Multi-pass membrane protein</topology>
    </subcellularLocation>
</comment>
<feature type="transmembrane region" description="Helical" evidence="4">
    <location>
        <begin position="205"/>
        <end position="226"/>
    </location>
</feature>
<dbReference type="EMBL" id="CP041666">
    <property type="protein sequence ID" value="QDP40855.1"/>
    <property type="molecule type" value="Genomic_DNA"/>
</dbReference>
<dbReference type="FunFam" id="3.40.50.150:FF:000088">
    <property type="entry name" value="Polyamine aminopropyltransferase"/>
    <property type="match status" value="1"/>
</dbReference>
<feature type="active site" description="Proton acceptor" evidence="4 5">
    <location>
        <position position="377"/>
    </location>
</feature>
<evidence type="ECO:0000313" key="7">
    <source>
        <dbReference type="EMBL" id="QDP40855.1"/>
    </source>
</evidence>
<keyword evidence="3 4" id="KW-0620">Polyamine biosynthesis</keyword>
<feature type="binding site" evidence="4">
    <location>
        <position position="325"/>
    </location>
    <ligand>
        <name>S-methyl-5'-thioadenosine</name>
        <dbReference type="ChEBI" id="CHEBI:17509"/>
    </ligand>
</feature>
<keyword evidence="4" id="KW-0472">Membrane</keyword>
<feature type="binding site" evidence="4">
    <location>
        <position position="281"/>
    </location>
    <ligand>
        <name>spermidine</name>
        <dbReference type="ChEBI" id="CHEBI:57834"/>
    </ligand>
</feature>
<evidence type="ECO:0000256" key="5">
    <source>
        <dbReference type="PROSITE-ProRule" id="PRU00354"/>
    </source>
</evidence>
<reference evidence="7 8" key="1">
    <citation type="submission" date="2019-07" db="EMBL/GenBank/DDBJ databases">
        <authorList>
            <person name="Li J."/>
        </authorList>
    </citation>
    <scope>NUCLEOTIDE SEQUENCE [LARGE SCALE GENOMIC DNA]</scope>
    <source>
        <strain evidence="7 8">TKL69</strain>
    </source>
</reference>
<dbReference type="GO" id="GO:0005886">
    <property type="term" value="C:plasma membrane"/>
    <property type="evidence" value="ECO:0007669"/>
    <property type="project" value="UniProtKB-SubCell"/>
</dbReference>
<dbReference type="EC" id="2.5.1.16" evidence="4"/>
<keyword evidence="4" id="KW-1003">Cell membrane</keyword>
<dbReference type="PANTHER" id="PTHR43317">
    <property type="entry name" value="THERMOSPERMINE SYNTHASE ACAULIS5"/>
    <property type="match status" value="1"/>
</dbReference>
<keyword evidence="8" id="KW-1185">Reference proteome</keyword>
<keyword evidence="2 4" id="KW-0808">Transferase</keyword>
<dbReference type="InterPro" id="IPR029063">
    <property type="entry name" value="SAM-dependent_MTases_sf"/>
</dbReference>
<keyword evidence="4" id="KW-0812">Transmembrane</keyword>
<dbReference type="GO" id="GO:0008295">
    <property type="term" value="P:spermidine biosynthetic process"/>
    <property type="evidence" value="ECO:0007669"/>
    <property type="project" value="UniProtKB-UniRule"/>
</dbReference>
<gene>
    <name evidence="4" type="primary">speE</name>
    <name evidence="7" type="ORF">FN924_12050</name>
</gene>
<feature type="transmembrane region" description="Helical" evidence="4">
    <location>
        <begin position="77"/>
        <end position="101"/>
    </location>
</feature>
<dbReference type="AlphaFoldDB" id="A0A516KHJ4"/>
<organism evidence="7 8">
    <name type="scientific">Radiobacillus deserti</name>
    <dbReference type="NCBI Taxonomy" id="2594883"/>
    <lineage>
        <taxon>Bacteria</taxon>
        <taxon>Bacillati</taxon>
        <taxon>Bacillota</taxon>
        <taxon>Bacilli</taxon>
        <taxon>Bacillales</taxon>
        <taxon>Bacillaceae</taxon>
        <taxon>Radiobacillus</taxon>
    </lineage>
</organism>
<dbReference type="NCBIfam" id="NF037959">
    <property type="entry name" value="MFS_SpdSyn"/>
    <property type="match status" value="1"/>
</dbReference>
<sequence length="523" mass="58660">MRQRSDRMEHQAVNQSKFIYWASGIVSICGIVFEVLFGALGSYILGDGVKQYTLTISLFLTGMGIGASVSEKVLKQLVIAFVYIEFSVALIGGFSSFTMFGITAYSPAGSDAIFLYVITFLVGALTGVELPILIRKANELGVSLNRSTARVLFSDYAGGLIGGLLFVFFLRPYLGMVKTAFFGGFINISVALVVLWLFRKEMKKLSLHFTIGLTIAILLFLGFLFGEEAAFSFEQKLYKDPIIHMEESKYQKIILTEEEGDVRLYLDGQLQLSSIDEFRYHELLVHPTFAQAEEHKRVLILGGGDGVAAKEALKYKEVESITLVDLDPAVVELAKHNRWLTSLNQGSLENEKVHVVHMDAFEYLEKSKERFDVILVDLPDPNNESLNKLYTKEFYSLVRNHTKAGGAFMVQATSPVFATDVYWTITNTIASTGVHTENFHTDVPSFGNWGFVLGSRNPIEVERLAVDVETRYLKTEMLKGLTYFGKDEDAEIMNEQGEPLELAVNSLIDPILIQLYENAWKYY</sequence>
<dbReference type="CDD" id="cd02440">
    <property type="entry name" value="AdoMet_MTases"/>
    <property type="match status" value="1"/>
</dbReference>
<dbReference type="Proteomes" id="UP000315215">
    <property type="component" value="Chromosome"/>
</dbReference>
<feature type="transmembrane region" description="Helical" evidence="4">
    <location>
        <begin position="20"/>
        <end position="45"/>
    </location>
</feature>
<evidence type="ECO:0000259" key="6">
    <source>
        <dbReference type="PROSITE" id="PS51006"/>
    </source>
</evidence>
<comment type="subunit">
    <text evidence="4">Homodimer or homotetramer.</text>
</comment>
<dbReference type="RefSeq" id="WP_143894810.1">
    <property type="nucleotide sequence ID" value="NZ_CP041666.1"/>
</dbReference>
<comment type="similarity">
    <text evidence="1 4">Belongs to the spermidine/spermine synthase family.</text>
</comment>
<evidence type="ECO:0000256" key="1">
    <source>
        <dbReference type="ARBA" id="ARBA00007867"/>
    </source>
</evidence>
<feature type="transmembrane region" description="Helical" evidence="4">
    <location>
        <begin position="51"/>
        <end position="70"/>
    </location>
</feature>
<feature type="binding site" evidence="4">
    <location>
        <begin position="359"/>
        <end position="360"/>
    </location>
    <ligand>
        <name>S-methyl-5'-thioadenosine</name>
        <dbReference type="ChEBI" id="CHEBI:17509"/>
    </ligand>
</feature>
<evidence type="ECO:0000256" key="3">
    <source>
        <dbReference type="ARBA" id="ARBA00023115"/>
    </source>
</evidence>
<dbReference type="NCBIfam" id="NF002956">
    <property type="entry name" value="PRK03612.1"/>
    <property type="match status" value="1"/>
</dbReference>
<feature type="binding site" evidence="4">
    <location>
        <position position="305"/>
    </location>
    <ligand>
        <name>spermidine</name>
        <dbReference type="ChEBI" id="CHEBI:57834"/>
    </ligand>
</feature>
<comment type="caution">
    <text evidence="4">Lacks conserved residue(s) required for the propagation of feature annotation.</text>
</comment>
<comment type="pathway">
    <text evidence="4">Amine and polyamine biosynthesis; spermidine biosynthesis; spermidine from putrescine: step 1/1.</text>
</comment>
<dbReference type="HAMAP" id="MF_00198">
    <property type="entry name" value="Spermidine_synth"/>
    <property type="match status" value="1"/>
</dbReference>
<dbReference type="PROSITE" id="PS51006">
    <property type="entry name" value="PABS_2"/>
    <property type="match status" value="1"/>
</dbReference>
<dbReference type="OrthoDB" id="9793120at2"/>
<feature type="domain" description="PABS" evidence="6">
    <location>
        <begin position="222"/>
        <end position="456"/>
    </location>
</feature>
<feature type="transmembrane region" description="Helical" evidence="4">
    <location>
        <begin position="155"/>
        <end position="174"/>
    </location>
</feature>
<dbReference type="UniPathway" id="UPA00248">
    <property type="reaction ID" value="UER00314"/>
</dbReference>
<evidence type="ECO:0000256" key="4">
    <source>
        <dbReference type="HAMAP-Rule" id="MF_00198"/>
    </source>
</evidence>
<dbReference type="PROSITE" id="PS01330">
    <property type="entry name" value="PABS_1"/>
    <property type="match status" value="1"/>
</dbReference>
<dbReference type="GO" id="GO:0010487">
    <property type="term" value="F:thermospermine synthase activity"/>
    <property type="evidence" value="ECO:0007669"/>
    <property type="project" value="UniProtKB-ARBA"/>
</dbReference>
<dbReference type="InterPro" id="IPR001045">
    <property type="entry name" value="Spermi_synthase"/>
</dbReference>
<name>A0A516KHJ4_9BACI</name>
<comment type="function">
    <text evidence="4">Catalyzes the irreversible transfer of a propylamine group from the amino donor S-adenosylmethioninamine (decarboxy-AdoMet) to putrescine (1,4-diaminobutane) to yield spermidine.</text>
</comment>